<comment type="catalytic activity">
    <reaction evidence="1">
        <text>Random hydrolysis of (1-&gt;4)-beta-D-mannosidic linkages in mannans, galactomannans and glucomannans.</text>
        <dbReference type="EC" id="3.2.1.78"/>
    </reaction>
</comment>
<dbReference type="EC" id="3.2.1.78" evidence="2"/>
<evidence type="ECO:0000259" key="5">
    <source>
        <dbReference type="Pfam" id="PF26410"/>
    </source>
</evidence>
<sequence>MIDRRGVLLGGLALAAAPATARPASPFVRVDGLRFRRGDATYPVIGANMWYAAYLGADRPYGDRARLGRELDRLRALGVNNVRILGASERSPLKGAVSPTFRGPGVDYDPGLLGGLDRALAEIGRRGMTAVIYLNNFWEWSGGMAAYLTYVNGGRYVEAVDPARPWTDFPDFVAGFYGDKRAVGLANDYIRALVTRTNSVTGRRYADDPAITAWQLANEPRPAGTQAVYDRVYPAFLAWIRGNARLVKSLAPNHLVSTGSEGTIGCFQREDCAVAINATPDIDYVTAHIWPANWGWAKRDDLAGTYNAGAAKTRGYIDTHVALAKRLKKPLVIEEFGFPRDGGGFAPGGPTTFRDRYYRLIFDAVAAGARSGGPLAGANFWAWNGEGRARHADYRFRPGDTAYLGDPSHEPQGFYGVFDADRSTQAIIRDWARAMRRAA</sequence>
<dbReference type="InterPro" id="IPR017853">
    <property type="entry name" value="GH"/>
</dbReference>
<feature type="domain" description="Glycoside hydrolase family 5" evidence="5">
    <location>
        <begin position="26"/>
        <end position="437"/>
    </location>
</feature>
<gene>
    <name evidence="6" type="ORF">AVDCRST_MAG91-193</name>
</gene>
<dbReference type="Gene3D" id="3.20.20.80">
    <property type="entry name" value="Glycosidases"/>
    <property type="match status" value="1"/>
</dbReference>
<dbReference type="PANTHER" id="PTHR31451">
    <property type="match status" value="1"/>
</dbReference>
<dbReference type="EMBL" id="CADCVX010000050">
    <property type="protein sequence ID" value="CAA9484394.1"/>
    <property type="molecule type" value="Genomic_DNA"/>
</dbReference>
<name>A0A6J4RXK0_9SPHN</name>
<accession>A0A6J4RXK0</accession>
<dbReference type="Pfam" id="PF26410">
    <property type="entry name" value="GH5_mannosidase"/>
    <property type="match status" value="1"/>
</dbReference>
<dbReference type="InterPro" id="IPR045053">
    <property type="entry name" value="MAN-like"/>
</dbReference>
<dbReference type="AlphaFoldDB" id="A0A6J4RXK0"/>
<dbReference type="PANTHER" id="PTHR31451:SF40">
    <property type="entry name" value="GLYCOSIDE HYDROLASE FAMILY 5 DOMAIN-CONTAINING PROTEIN"/>
    <property type="match status" value="1"/>
</dbReference>
<keyword evidence="3" id="KW-0378">Hydrolase</keyword>
<evidence type="ECO:0000256" key="4">
    <source>
        <dbReference type="ARBA" id="ARBA00023295"/>
    </source>
</evidence>
<evidence type="ECO:0000256" key="1">
    <source>
        <dbReference type="ARBA" id="ARBA00001678"/>
    </source>
</evidence>
<evidence type="ECO:0000256" key="3">
    <source>
        <dbReference type="ARBA" id="ARBA00022801"/>
    </source>
</evidence>
<protein>
    <recommendedName>
        <fullName evidence="2">mannan endo-1,4-beta-mannosidase</fullName>
        <ecNumber evidence="2">3.2.1.78</ecNumber>
    </recommendedName>
</protein>
<organism evidence="6">
    <name type="scientific">uncultured Sphingomonadaceae bacterium</name>
    <dbReference type="NCBI Taxonomy" id="169976"/>
    <lineage>
        <taxon>Bacteria</taxon>
        <taxon>Pseudomonadati</taxon>
        <taxon>Pseudomonadota</taxon>
        <taxon>Alphaproteobacteria</taxon>
        <taxon>Sphingomonadales</taxon>
        <taxon>Sphingomonadaceae</taxon>
        <taxon>environmental samples</taxon>
    </lineage>
</organism>
<dbReference type="GO" id="GO:0016985">
    <property type="term" value="F:mannan endo-1,4-beta-mannosidase activity"/>
    <property type="evidence" value="ECO:0007669"/>
    <property type="project" value="TreeGrafter"/>
</dbReference>
<reference evidence="6" key="1">
    <citation type="submission" date="2020-02" db="EMBL/GenBank/DDBJ databases">
        <authorList>
            <person name="Meier V. D."/>
        </authorList>
    </citation>
    <scope>NUCLEOTIDE SEQUENCE</scope>
    <source>
        <strain evidence="6">AVDCRST_MAG91</strain>
    </source>
</reference>
<proteinExistence type="predicted"/>
<dbReference type="SUPFAM" id="SSF51445">
    <property type="entry name" value="(Trans)glycosidases"/>
    <property type="match status" value="1"/>
</dbReference>
<evidence type="ECO:0000313" key="6">
    <source>
        <dbReference type="EMBL" id="CAA9484394.1"/>
    </source>
</evidence>
<keyword evidence="4" id="KW-0326">Glycosidase</keyword>
<dbReference type="InterPro" id="IPR001547">
    <property type="entry name" value="Glyco_hydro_5"/>
</dbReference>
<evidence type="ECO:0000256" key="2">
    <source>
        <dbReference type="ARBA" id="ARBA00012706"/>
    </source>
</evidence>